<keyword evidence="1" id="KW-0732">Signal</keyword>
<comment type="caution">
    <text evidence="2">The sequence shown here is derived from an EMBL/GenBank/DDBJ whole genome shotgun (WGS) entry which is preliminary data.</text>
</comment>
<evidence type="ECO:0000313" key="3">
    <source>
        <dbReference type="Proteomes" id="UP001247805"/>
    </source>
</evidence>
<accession>A0ABU3STG6</accession>
<dbReference type="InterPro" id="IPR038404">
    <property type="entry name" value="TRAP_DctP_sf"/>
</dbReference>
<proteinExistence type="predicted"/>
<evidence type="ECO:0008006" key="4">
    <source>
        <dbReference type="Google" id="ProtNLM"/>
    </source>
</evidence>
<evidence type="ECO:0000256" key="1">
    <source>
        <dbReference type="ARBA" id="ARBA00022729"/>
    </source>
</evidence>
<sequence>MAGIHQAKFSDVAKHVLLTEHTRLTDFVICSLKFEQSLSAAERKIINQEFAIISNKSITFAEDGEKFAIQKLTDEEDVLFYHPDKALLINAVKPMYLEQMQNSDKAALLKAIFKIEGREF</sequence>
<dbReference type="Pfam" id="PF03480">
    <property type="entry name" value="DctP"/>
    <property type="match status" value="1"/>
</dbReference>
<dbReference type="Gene3D" id="3.40.190.170">
    <property type="entry name" value="Bacterial extracellular solute-binding protein, family 7"/>
    <property type="match status" value="1"/>
</dbReference>
<organism evidence="2 3">
    <name type="scientific">Paraglaciecola aquimarina</name>
    <dbReference type="NCBI Taxonomy" id="1235557"/>
    <lineage>
        <taxon>Bacteria</taxon>
        <taxon>Pseudomonadati</taxon>
        <taxon>Pseudomonadota</taxon>
        <taxon>Gammaproteobacteria</taxon>
        <taxon>Alteromonadales</taxon>
        <taxon>Alteromonadaceae</taxon>
        <taxon>Paraglaciecola</taxon>
    </lineage>
</organism>
<gene>
    <name evidence="2" type="ORF">RS130_04545</name>
</gene>
<name>A0ABU3STG6_9ALTE</name>
<reference evidence="2 3" key="1">
    <citation type="submission" date="2023-10" db="EMBL/GenBank/DDBJ databases">
        <title>Glaciecola aquimarina strain GGW-M5 nov., isolated from a coastal seawater.</title>
        <authorList>
            <person name="Bayburt H."/>
            <person name="Kim J.M."/>
            <person name="Choi B.J."/>
            <person name="Jeon C.O."/>
        </authorList>
    </citation>
    <scope>NUCLEOTIDE SEQUENCE [LARGE SCALE GENOMIC DNA]</scope>
    <source>
        <strain evidence="2 3">KCTC 32108</strain>
    </source>
</reference>
<evidence type="ECO:0000313" key="2">
    <source>
        <dbReference type="EMBL" id="MDU0353297.1"/>
    </source>
</evidence>
<protein>
    <recommendedName>
        <fullName evidence="4">Orphan protein</fullName>
    </recommendedName>
</protein>
<dbReference type="Proteomes" id="UP001247805">
    <property type="component" value="Unassembled WGS sequence"/>
</dbReference>
<keyword evidence="3" id="KW-1185">Reference proteome</keyword>
<dbReference type="InterPro" id="IPR018389">
    <property type="entry name" value="DctP_fam"/>
</dbReference>
<dbReference type="EMBL" id="JAWDIO010000002">
    <property type="protein sequence ID" value="MDU0353297.1"/>
    <property type="molecule type" value="Genomic_DNA"/>
</dbReference>